<dbReference type="OrthoDB" id="8274215at2759"/>
<comment type="caution">
    <text evidence="1">The sequence shown here is derived from an EMBL/GenBank/DDBJ whole genome shotgun (WGS) entry which is preliminary data.</text>
</comment>
<accession>A0A8J2PG97</accession>
<dbReference type="Proteomes" id="UP000708208">
    <property type="component" value="Unassembled WGS sequence"/>
</dbReference>
<name>A0A8J2PG97_9HEXA</name>
<keyword evidence="2" id="KW-1185">Reference proteome</keyword>
<feature type="non-terminal residue" evidence="1">
    <location>
        <position position="1"/>
    </location>
</feature>
<proteinExistence type="predicted"/>
<dbReference type="EMBL" id="CAJVCH010525074">
    <property type="protein sequence ID" value="CAG7821998.1"/>
    <property type="molecule type" value="Genomic_DNA"/>
</dbReference>
<evidence type="ECO:0000313" key="1">
    <source>
        <dbReference type="EMBL" id="CAG7821998.1"/>
    </source>
</evidence>
<dbReference type="AlphaFoldDB" id="A0A8J2PG97"/>
<gene>
    <name evidence="1" type="ORF">AFUS01_LOCUS32297</name>
</gene>
<organism evidence="1 2">
    <name type="scientific">Allacma fusca</name>
    <dbReference type="NCBI Taxonomy" id="39272"/>
    <lineage>
        <taxon>Eukaryota</taxon>
        <taxon>Metazoa</taxon>
        <taxon>Ecdysozoa</taxon>
        <taxon>Arthropoda</taxon>
        <taxon>Hexapoda</taxon>
        <taxon>Collembola</taxon>
        <taxon>Symphypleona</taxon>
        <taxon>Sminthuridae</taxon>
        <taxon>Allacma</taxon>
    </lineage>
</organism>
<sequence length="68" mass="7917">MKNLQSPPELRLNDSTYILVERRENNLYGKLDPVESEHAQVMTVLQSCYNQSNAYEFIIEYINASDGY</sequence>
<protein>
    <submittedName>
        <fullName evidence="1">Uncharacterized protein</fullName>
    </submittedName>
</protein>
<evidence type="ECO:0000313" key="2">
    <source>
        <dbReference type="Proteomes" id="UP000708208"/>
    </source>
</evidence>
<feature type="non-terminal residue" evidence="1">
    <location>
        <position position="68"/>
    </location>
</feature>
<reference evidence="1" key="1">
    <citation type="submission" date="2021-06" db="EMBL/GenBank/DDBJ databases">
        <authorList>
            <person name="Hodson N. C."/>
            <person name="Mongue J. A."/>
            <person name="Jaron S. K."/>
        </authorList>
    </citation>
    <scope>NUCLEOTIDE SEQUENCE</scope>
</reference>